<comment type="pathway">
    <text evidence="5">Cofactor metabolism; pyridoxal 5'-phosphate salvage; pyridoxal 5'-phosphate from pyridoxamine 5'-phosphate: step 1/1.</text>
</comment>
<feature type="binding site" evidence="5 7">
    <location>
        <position position="84"/>
    </location>
    <ligand>
        <name>FMN</name>
        <dbReference type="ChEBI" id="CHEBI:58210"/>
    </ligand>
</feature>
<dbReference type="InterPro" id="IPR019576">
    <property type="entry name" value="Pyridoxamine_oxidase_dimer_C"/>
</dbReference>
<dbReference type="EC" id="1.4.3.5" evidence="5"/>
<comment type="catalytic activity">
    <reaction evidence="5">
        <text>pyridoxamine 5'-phosphate + O2 + H2O = pyridoxal 5'-phosphate + H2O2 + NH4(+)</text>
        <dbReference type="Rhea" id="RHEA:15817"/>
        <dbReference type="ChEBI" id="CHEBI:15377"/>
        <dbReference type="ChEBI" id="CHEBI:15379"/>
        <dbReference type="ChEBI" id="CHEBI:16240"/>
        <dbReference type="ChEBI" id="CHEBI:28938"/>
        <dbReference type="ChEBI" id="CHEBI:58451"/>
        <dbReference type="ChEBI" id="CHEBI:597326"/>
        <dbReference type="EC" id="1.4.3.5"/>
    </reaction>
</comment>
<comment type="cofactor">
    <cofactor evidence="5 7">
        <name>FMN</name>
        <dbReference type="ChEBI" id="CHEBI:58210"/>
    </cofactor>
    <text evidence="5 7">Binds 1 FMN per subunit.</text>
</comment>
<gene>
    <name evidence="5" type="primary">pdxH</name>
    <name evidence="10" type="ORF">EV189_2920</name>
</gene>
<feature type="binding site" evidence="5 6">
    <location>
        <position position="128"/>
    </location>
    <ligand>
        <name>substrate</name>
    </ligand>
</feature>
<proteinExistence type="inferred from homology"/>
<evidence type="ECO:0000259" key="8">
    <source>
        <dbReference type="Pfam" id="PF01243"/>
    </source>
</evidence>
<dbReference type="SUPFAM" id="SSF50475">
    <property type="entry name" value="FMN-binding split barrel"/>
    <property type="match status" value="1"/>
</dbReference>
<feature type="domain" description="Pyridoxine 5'-phosphate oxidase dimerisation C-terminal" evidence="9">
    <location>
        <begin position="171"/>
        <end position="213"/>
    </location>
</feature>
<evidence type="ECO:0000256" key="1">
    <source>
        <dbReference type="ARBA" id="ARBA00007301"/>
    </source>
</evidence>
<feature type="binding site" evidence="5 7">
    <location>
        <position position="106"/>
    </location>
    <ligand>
        <name>FMN</name>
        <dbReference type="ChEBI" id="CHEBI:58210"/>
    </ligand>
</feature>
<keyword evidence="11" id="KW-1185">Reference proteome</keyword>
<dbReference type="GO" id="GO:0008615">
    <property type="term" value="P:pyridoxine biosynthetic process"/>
    <property type="evidence" value="ECO:0007669"/>
    <property type="project" value="UniProtKB-UniRule"/>
</dbReference>
<dbReference type="GO" id="GO:0010181">
    <property type="term" value="F:FMN binding"/>
    <property type="evidence" value="ECO:0007669"/>
    <property type="project" value="UniProtKB-UniRule"/>
</dbReference>
<comment type="similarity">
    <text evidence="1 5">Belongs to the pyridoxamine 5'-phosphate oxidase family.</text>
</comment>
<dbReference type="RefSeq" id="WP_130493604.1">
    <property type="nucleotide sequence ID" value="NZ_SGXD01000003.1"/>
</dbReference>
<evidence type="ECO:0000256" key="3">
    <source>
        <dbReference type="ARBA" id="ARBA00022643"/>
    </source>
</evidence>
<feature type="binding site" evidence="5 7">
    <location>
        <position position="194"/>
    </location>
    <ligand>
        <name>FMN</name>
        <dbReference type="ChEBI" id="CHEBI:58210"/>
    </ligand>
</feature>
<dbReference type="NCBIfam" id="TIGR00558">
    <property type="entry name" value="pdxH"/>
    <property type="match status" value="1"/>
</dbReference>
<dbReference type="Gene3D" id="2.30.110.10">
    <property type="entry name" value="Electron Transport, Fmn-binding Protein, Chain A"/>
    <property type="match status" value="1"/>
</dbReference>
<comment type="caution">
    <text evidence="10">The sequence shown here is derived from an EMBL/GenBank/DDBJ whole genome shotgun (WGS) entry which is preliminary data.</text>
</comment>
<evidence type="ECO:0000256" key="5">
    <source>
        <dbReference type="HAMAP-Rule" id="MF_01629"/>
    </source>
</evidence>
<feature type="binding site" evidence="5 7">
    <location>
        <begin position="62"/>
        <end position="67"/>
    </location>
    <ligand>
        <name>FMN</name>
        <dbReference type="ChEBI" id="CHEBI:58210"/>
    </ligand>
</feature>
<comment type="pathway">
    <text evidence="5">Cofactor metabolism; pyridoxal 5'-phosphate salvage; pyridoxal 5'-phosphate from pyridoxine 5'-phosphate: step 1/1.</text>
</comment>
<dbReference type="Pfam" id="PF01243">
    <property type="entry name" value="PNPOx_N"/>
    <property type="match status" value="1"/>
</dbReference>
<dbReference type="InterPro" id="IPR011576">
    <property type="entry name" value="Pyridox_Oxase_N"/>
</dbReference>
<evidence type="ECO:0000256" key="7">
    <source>
        <dbReference type="PIRSR" id="PIRSR000190-2"/>
    </source>
</evidence>
<feature type="binding site" evidence="5 7">
    <location>
        <begin position="77"/>
        <end position="78"/>
    </location>
    <ligand>
        <name>FMN</name>
        <dbReference type="ChEBI" id="CHEBI:58210"/>
    </ligand>
</feature>
<keyword evidence="5" id="KW-0664">Pyridoxine biosynthesis</keyword>
<dbReference type="InterPro" id="IPR012349">
    <property type="entry name" value="Split_barrel_FMN-bd"/>
</dbReference>
<sequence length="213" mass="23585">MDVDPAVLRRSYERGALHEGDLAADPFTQFAAWLAVAVEAGVLEPNAMTLATADATGRPSARTVLLKGVDERGFAFYTNHGSRKGRELLANPRAALVFAWLPLERQVTVTGDVVQVPREEAAAYFASRPRGSRVGAWASRQSEPVAREALDERYAELDATLGDDIALPGFWGGFRVVPLTVEFWQGRPSRLHDRLRFVREDVTAPWRTERLSP</sequence>
<comment type="subunit">
    <text evidence="5">Homodimer.</text>
</comment>
<feature type="domain" description="Pyridoxamine 5'-phosphate oxidase N-terminal" evidence="8">
    <location>
        <begin position="37"/>
        <end position="145"/>
    </location>
</feature>
<dbReference type="PROSITE" id="PS01064">
    <property type="entry name" value="PYRIDOX_OXIDASE"/>
    <property type="match status" value="1"/>
</dbReference>
<dbReference type="AlphaFoldDB" id="A0A4Q7NQB8"/>
<evidence type="ECO:0000259" key="9">
    <source>
        <dbReference type="Pfam" id="PF10590"/>
    </source>
</evidence>
<dbReference type="HAMAP" id="MF_01629">
    <property type="entry name" value="PdxH"/>
    <property type="match status" value="1"/>
</dbReference>
<feature type="binding site" evidence="5 7">
    <location>
        <position position="184"/>
    </location>
    <ligand>
        <name>FMN</name>
        <dbReference type="ChEBI" id="CHEBI:58210"/>
    </ligand>
</feature>
<accession>A0A4Q7NQB8</accession>
<reference evidence="10 11" key="1">
    <citation type="submission" date="2019-02" db="EMBL/GenBank/DDBJ databases">
        <title>Genomic Encyclopedia of Type Strains, Phase IV (KMG-IV): sequencing the most valuable type-strain genomes for metagenomic binning, comparative biology and taxonomic classification.</title>
        <authorList>
            <person name="Goeker M."/>
        </authorList>
    </citation>
    <scope>NUCLEOTIDE SEQUENCE [LARGE SCALE GENOMIC DNA]</scope>
    <source>
        <strain evidence="10 11">DSM 45622</strain>
    </source>
</reference>
<comment type="catalytic activity">
    <reaction evidence="5">
        <text>pyridoxine 5'-phosphate + O2 = pyridoxal 5'-phosphate + H2O2</text>
        <dbReference type="Rhea" id="RHEA:15149"/>
        <dbReference type="ChEBI" id="CHEBI:15379"/>
        <dbReference type="ChEBI" id="CHEBI:16240"/>
        <dbReference type="ChEBI" id="CHEBI:58589"/>
        <dbReference type="ChEBI" id="CHEBI:597326"/>
        <dbReference type="EC" id="1.4.3.5"/>
    </reaction>
</comment>
<comment type="function">
    <text evidence="5">Catalyzes the oxidation of either pyridoxine 5'-phosphate (PNP) or pyridoxamine 5'-phosphate (PMP) into pyridoxal 5'-phosphate (PLP).</text>
</comment>
<dbReference type="EMBL" id="SGXD01000003">
    <property type="protein sequence ID" value="RZS87489.1"/>
    <property type="molecule type" value="Genomic_DNA"/>
</dbReference>
<evidence type="ECO:0000256" key="4">
    <source>
        <dbReference type="ARBA" id="ARBA00023002"/>
    </source>
</evidence>
<dbReference type="PANTHER" id="PTHR10851">
    <property type="entry name" value="PYRIDOXINE-5-PHOSPHATE OXIDASE"/>
    <property type="match status" value="1"/>
</dbReference>
<dbReference type="Proteomes" id="UP000293638">
    <property type="component" value="Unassembled WGS sequence"/>
</dbReference>
<feature type="binding site" evidence="5 6">
    <location>
        <position position="132"/>
    </location>
    <ligand>
        <name>substrate</name>
    </ligand>
</feature>
<dbReference type="UniPathway" id="UPA01068">
    <property type="reaction ID" value="UER00304"/>
</dbReference>
<evidence type="ECO:0000313" key="11">
    <source>
        <dbReference type="Proteomes" id="UP000293638"/>
    </source>
</evidence>
<dbReference type="OrthoDB" id="9780392at2"/>
<protein>
    <recommendedName>
        <fullName evidence="5">Pyridoxine/pyridoxamine 5'-phosphate oxidase</fullName>
        <ecNumber evidence="5">1.4.3.5</ecNumber>
    </recommendedName>
    <alternativeName>
        <fullName evidence="5">PNP/PMP oxidase</fullName>
        <shortName evidence="5">PNPOx</shortName>
    </alternativeName>
    <alternativeName>
        <fullName evidence="5">Pyridoxal 5'-phosphate synthase</fullName>
    </alternativeName>
</protein>
<name>A0A4Q7NQB8_9ACTN</name>
<feature type="binding site" evidence="6">
    <location>
        <begin position="9"/>
        <end position="12"/>
    </location>
    <ligand>
        <name>substrate</name>
    </ligand>
</feature>
<dbReference type="NCBIfam" id="NF004231">
    <property type="entry name" value="PRK05679.1"/>
    <property type="match status" value="1"/>
</dbReference>
<feature type="binding site" evidence="5 6">
    <location>
        <position position="67"/>
    </location>
    <ligand>
        <name>substrate</name>
    </ligand>
</feature>
<organism evidence="10 11">
    <name type="scientific">Motilibacter rhizosphaerae</name>
    <dbReference type="NCBI Taxonomy" id="598652"/>
    <lineage>
        <taxon>Bacteria</taxon>
        <taxon>Bacillati</taxon>
        <taxon>Actinomycetota</taxon>
        <taxon>Actinomycetes</taxon>
        <taxon>Motilibacterales</taxon>
        <taxon>Motilibacteraceae</taxon>
        <taxon>Motilibacter</taxon>
    </lineage>
</organism>
<keyword evidence="2 5" id="KW-0285">Flavoprotein</keyword>
<keyword evidence="3 5" id="KW-0288">FMN</keyword>
<evidence type="ECO:0000256" key="6">
    <source>
        <dbReference type="PIRSR" id="PIRSR000190-1"/>
    </source>
</evidence>
<feature type="binding site" evidence="5 6">
    <location>
        <position position="124"/>
    </location>
    <ligand>
        <name>substrate</name>
    </ligand>
</feature>
<dbReference type="PANTHER" id="PTHR10851:SF0">
    <property type="entry name" value="PYRIDOXINE-5'-PHOSPHATE OXIDASE"/>
    <property type="match status" value="1"/>
</dbReference>
<evidence type="ECO:0000256" key="2">
    <source>
        <dbReference type="ARBA" id="ARBA00022630"/>
    </source>
</evidence>
<feature type="binding site" evidence="5 7">
    <location>
        <begin position="141"/>
        <end position="142"/>
    </location>
    <ligand>
        <name>FMN</name>
        <dbReference type="ChEBI" id="CHEBI:58210"/>
    </ligand>
</feature>
<dbReference type="PIRSF" id="PIRSF000190">
    <property type="entry name" value="Pyd_amn-ph_oxd"/>
    <property type="match status" value="1"/>
</dbReference>
<feature type="binding site" evidence="5 6">
    <location>
        <begin position="190"/>
        <end position="192"/>
    </location>
    <ligand>
        <name>substrate</name>
    </ligand>
</feature>
<keyword evidence="4 5" id="KW-0560">Oxidoreductase</keyword>
<feature type="binding site" evidence="5 7">
    <location>
        <position position="83"/>
    </location>
    <ligand>
        <name>FMN</name>
        <dbReference type="ChEBI" id="CHEBI:58210"/>
    </ligand>
</feature>
<dbReference type="Pfam" id="PF10590">
    <property type="entry name" value="PNP_phzG_C"/>
    <property type="match status" value="1"/>
</dbReference>
<dbReference type="InterPro" id="IPR000659">
    <property type="entry name" value="Pyridox_Oxase"/>
</dbReference>
<evidence type="ECO:0000313" key="10">
    <source>
        <dbReference type="EMBL" id="RZS87489.1"/>
    </source>
</evidence>
<dbReference type="GO" id="GO:0004733">
    <property type="term" value="F:pyridoxamine phosphate oxidase activity"/>
    <property type="evidence" value="ECO:0007669"/>
    <property type="project" value="UniProtKB-UniRule"/>
</dbReference>
<dbReference type="InterPro" id="IPR019740">
    <property type="entry name" value="Pyridox_Oxase_CS"/>
</dbReference>